<dbReference type="Pfam" id="PF01595">
    <property type="entry name" value="CNNM"/>
    <property type="match status" value="1"/>
</dbReference>
<sequence>MTPIATSNGAARGVAEGRPRILIPEKVSPDGMAMLEPHFDVDVKLGMTPEELISQIPGYHGLIVRSETKVTEEVLLAGRKLRVVARAGVGVDNINVPAATSRGIIVVNSPSGNILAAAEHTIALLLATARHIGRADGSLKQGGWERSKLVGIEVGRKVLGIVGLGKVGMNVARMAKGLGMQVIAVDPYANPDMARQAGVDLASNLKEILPVVDFLTIHTPLLATTLDLVGEEEFKLMKKTARVLNVARGGVYNEAALVKALDEGWIAGAGIDVFTSEPPKPDSAAGQITKHPKVVATPHLGASTVEAQENVSIDVCTQVLEILRGGLPTSAVNAPIILPEEYRKLQPFVQLIEKMGRLYTQHFVRTKGGLVGGRNFELIYHGDLAGMSNTKPLYAALVKGLVASFSDSHVNIVNAALIAKEKGIKISETHSHQPGEQTYANLVTLRAAHAEDGSGEQIIEGYASGKRLYISKLDRFNATFTPEGTMIFLHNYDEPGKIGGVGMVLGSHGINIRFMQVASLDEDSKQAEADACALQHMLPYCRAWGRFWRRNQASRHWRTVHWIPPRPLTFQRPTGLERPKASRELRCVWLELRTWTFPAGQNQNFLIHSQNLARLRKGFGTPPEASTSALTDELFFSFSLFHFFYFSVIDSFGFSTSSSRFWRHRTLRQFARDRQQPPRYRRSTHSSLDPSYPKINPAMPRRGAPGGLASFRPAVLGLGRVLGLCLTASAAPVSSLAAPDHHDTNTPVWVLAVSSMTLVLLGGAFAGLTIALMGQDSIYLQVLSGDPNEPQHKNAKRVLTLLNRGKHWVLVTLLLANVIVNESLPVVLDRFLGGGVAAVVGSTILIVIFGEIVPQSVCVRYGLPIGGYMSTPVLILMYLLGPVAWPTAKLLDWILGEDHGTLYKKSGLKTLVTLHKSLGEVSERLNQDEVTIITAVLDLKDKPISEVMTPMDDVFTLAEDHVLDEATMDTILSSGYSRIPIYRAGKPTDFVGMLLVKTLITYDPEDRILVRDVQLGAVVETRPETSCLDIINFFQEGKSHMVLVSEFPGSNHGALGVVTLEDVIEELIGEEIVDESDVYVDVHKAIRRLTPAPRAHRRHSDVPGAGVAVRKTPDHASNHNHKHVEGQDVEVGSYKSDSGHLERPPKTAVFMKRQHSAGPDGRIGKNPVPVKASLDEMRQQLKLGPANRAANPLSSTRGSVFKIKQGLGTTVVTTTTPDAKVTGVDTESTEEHNENTPLLGKGQNGASERR</sequence>
<dbReference type="GO" id="GO:0030026">
    <property type="term" value="P:intracellular manganese ion homeostasis"/>
    <property type="evidence" value="ECO:0007669"/>
    <property type="project" value="TreeGrafter"/>
</dbReference>
<keyword evidence="12" id="KW-0718">Serine biosynthesis</keyword>
<organism evidence="16 17">
    <name type="scientific">Trichoderma lentiforme</name>
    <dbReference type="NCBI Taxonomy" id="1567552"/>
    <lineage>
        <taxon>Eukaryota</taxon>
        <taxon>Fungi</taxon>
        <taxon>Dikarya</taxon>
        <taxon>Ascomycota</taxon>
        <taxon>Pezizomycotina</taxon>
        <taxon>Sordariomycetes</taxon>
        <taxon>Hypocreomycetidae</taxon>
        <taxon>Hypocreales</taxon>
        <taxon>Hypocreaceae</taxon>
        <taxon>Trichoderma</taxon>
    </lineage>
</organism>
<dbReference type="GO" id="GO:0005737">
    <property type="term" value="C:cytoplasm"/>
    <property type="evidence" value="ECO:0007669"/>
    <property type="project" value="TreeGrafter"/>
</dbReference>
<dbReference type="GO" id="GO:0051287">
    <property type="term" value="F:NAD binding"/>
    <property type="evidence" value="ECO:0007669"/>
    <property type="project" value="UniProtKB-UniRule"/>
</dbReference>
<evidence type="ECO:0000313" key="17">
    <source>
        <dbReference type="Proteomes" id="UP000801864"/>
    </source>
</evidence>
<dbReference type="SUPFAM" id="SSF52283">
    <property type="entry name" value="Formate/glycerate dehydrogenase catalytic domain-like"/>
    <property type="match status" value="1"/>
</dbReference>
<dbReference type="FunFam" id="3.40.50.720:FF:000021">
    <property type="entry name" value="D-3-phosphoglycerate dehydrogenase"/>
    <property type="match status" value="1"/>
</dbReference>
<keyword evidence="6 11" id="KW-1133">Transmembrane helix</keyword>
<feature type="region of interest" description="Disordered" evidence="13">
    <location>
        <begin position="1218"/>
        <end position="1250"/>
    </location>
</feature>
<comment type="pathway">
    <text evidence="2 12">Amino-acid biosynthesis; L-serine biosynthesis; L-serine from 3-phospho-D-glycerate: step 1/3.</text>
</comment>
<keyword evidence="9 11" id="KW-0472">Membrane</keyword>
<evidence type="ECO:0000256" key="7">
    <source>
        <dbReference type="ARBA" id="ARBA00023002"/>
    </source>
</evidence>
<evidence type="ECO:0000256" key="5">
    <source>
        <dbReference type="ARBA" id="ARBA00022737"/>
    </source>
</evidence>
<dbReference type="PROSITE" id="PS51846">
    <property type="entry name" value="CNNM"/>
    <property type="match status" value="1"/>
</dbReference>
<proteinExistence type="inferred from homology"/>
<dbReference type="Proteomes" id="UP000801864">
    <property type="component" value="Unassembled WGS sequence"/>
</dbReference>
<keyword evidence="8 12" id="KW-0520">NAD</keyword>
<evidence type="ECO:0000256" key="13">
    <source>
        <dbReference type="SAM" id="MobiDB-lite"/>
    </source>
</evidence>
<dbReference type="Pfam" id="PF02826">
    <property type="entry name" value="2-Hacid_dh_C"/>
    <property type="match status" value="1"/>
</dbReference>
<evidence type="ECO:0000313" key="16">
    <source>
        <dbReference type="EMBL" id="KAF3072034.1"/>
    </source>
</evidence>
<feature type="domain" description="CNNM transmembrane" evidence="15">
    <location>
        <begin position="744"/>
        <end position="929"/>
    </location>
</feature>
<dbReference type="InterPro" id="IPR006236">
    <property type="entry name" value="PGDH"/>
</dbReference>
<dbReference type="SUPFAM" id="SSF55021">
    <property type="entry name" value="ACT-like"/>
    <property type="match status" value="1"/>
</dbReference>
<evidence type="ECO:0000256" key="3">
    <source>
        <dbReference type="ARBA" id="ARBA00005854"/>
    </source>
</evidence>
<feature type="transmembrane region" description="Helical" evidence="14">
    <location>
        <begin position="634"/>
        <end position="655"/>
    </location>
</feature>
<feature type="transmembrane region" description="Helical" evidence="14">
    <location>
        <begin position="834"/>
        <end position="853"/>
    </location>
</feature>
<comment type="catalytic activity">
    <reaction evidence="10 12">
        <text>(2R)-3-phosphoglycerate + NAD(+) = 3-phosphooxypyruvate + NADH + H(+)</text>
        <dbReference type="Rhea" id="RHEA:12641"/>
        <dbReference type="ChEBI" id="CHEBI:15378"/>
        <dbReference type="ChEBI" id="CHEBI:18110"/>
        <dbReference type="ChEBI" id="CHEBI:57540"/>
        <dbReference type="ChEBI" id="CHEBI:57945"/>
        <dbReference type="ChEBI" id="CHEBI:58272"/>
        <dbReference type="EC" id="1.1.1.95"/>
    </reaction>
</comment>
<dbReference type="InterPro" id="IPR045626">
    <property type="entry name" value="PGDH_ASB_dom"/>
</dbReference>
<comment type="similarity">
    <text evidence="3 12">Belongs to the D-isomer specific 2-hydroxyacid dehydrogenase family.</text>
</comment>
<dbReference type="InterPro" id="IPR029009">
    <property type="entry name" value="ASB_dom_sf"/>
</dbReference>
<evidence type="ECO:0000259" key="15">
    <source>
        <dbReference type="PROSITE" id="PS51846"/>
    </source>
</evidence>
<dbReference type="CDD" id="cd12173">
    <property type="entry name" value="PGDH_4"/>
    <property type="match status" value="1"/>
</dbReference>
<dbReference type="InterPro" id="IPR036291">
    <property type="entry name" value="NAD(P)-bd_dom_sf"/>
</dbReference>
<dbReference type="InterPro" id="IPR045095">
    <property type="entry name" value="ACDP"/>
</dbReference>
<comment type="caution">
    <text evidence="16">The sequence shown here is derived from an EMBL/GenBank/DDBJ whole genome shotgun (WGS) entry which is preliminary data.</text>
</comment>
<accession>A0A9P4XFT0</accession>
<evidence type="ECO:0000256" key="9">
    <source>
        <dbReference type="ARBA" id="ARBA00023136"/>
    </source>
</evidence>
<dbReference type="InterPro" id="IPR045865">
    <property type="entry name" value="ACT-like_dom_sf"/>
</dbReference>
<dbReference type="InterPro" id="IPR044751">
    <property type="entry name" value="Ion_transp-like_CBS"/>
</dbReference>
<dbReference type="InterPro" id="IPR006140">
    <property type="entry name" value="D-isomer_DH_NAD-bd"/>
</dbReference>
<dbReference type="FunFam" id="3.10.580.10:FF:000006">
    <property type="entry name" value="DUF21 and CBS domain protein"/>
    <property type="match status" value="1"/>
</dbReference>
<dbReference type="EC" id="1.1.1.95" evidence="12"/>
<dbReference type="EMBL" id="QLNT01000009">
    <property type="protein sequence ID" value="KAF3072034.1"/>
    <property type="molecule type" value="Genomic_DNA"/>
</dbReference>
<evidence type="ECO:0000256" key="10">
    <source>
        <dbReference type="ARBA" id="ARBA00048731"/>
    </source>
</evidence>
<dbReference type="Pfam" id="PF19304">
    <property type="entry name" value="PGDH_inter"/>
    <property type="match status" value="1"/>
</dbReference>
<feature type="transmembrane region" description="Helical" evidence="14">
    <location>
        <begin position="718"/>
        <end position="737"/>
    </location>
</feature>
<feature type="transmembrane region" description="Helical" evidence="14">
    <location>
        <begin position="749"/>
        <end position="773"/>
    </location>
</feature>
<dbReference type="PANTHER" id="PTHR12064">
    <property type="entry name" value="METAL TRANSPORTER CNNM"/>
    <property type="match status" value="1"/>
</dbReference>
<reference evidence="16 17" key="1">
    <citation type="submission" date="2018-06" db="EMBL/GenBank/DDBJ databases">
        <title>Genome analysis of cellulolytic fungus Trichoderma lentiforme CFAM-422.</title>
        <authorList>
            <person name="Steindorff A.S."/>
            <person name="Formighieri E.F."/>
            <person name="Midorikawa G.E.O."/>
            <person name="Tamietti M.S."/>
            <person name="Ramos E.Z."/>
            <person name="Silva A.S."/>
            <person name="Bon E.P.S."/>
            <person name="Mendes T.D."/>
            <person name="Damaso M.C.T."/>
            <person name="Favaro L.C.L."/>
        </authorList>
    </citation>
    <scope>NUCLEOTIDE SEQUENCE [LARGE SCALE GENOMIC DNA]</scope>
    <source>
        <strain evidence="16 17">CFAM-422</strain>
    </source>
</reference>
<evidence type="ECO:0000256" key="4">
    <source>
        <dbReference type="ARBA" id="ARBA00022692"/>
    </source>
</evidence>
<dbReference type="InterPro" id="IPR046342">
    <property type="entry name" value="CBS_dom_sf"/>
</dbReference>
<keyword evidence="12" id="KW-0028">Amino-acid biosynthesis</keyword>
<dbReference type="Gene3D" id="3.40.50.720">
    <property type="entry name" value="NAD(P)-binding Rossmann-like Domain"/>
    <property type="match status" value="2"/>
</dbReference>
<dbReference type="GO" id="GO:0016020">
    <property type="term" value="C:membrane"/>
    <property type="evidence" value="ECO:0007669"/>
    <property type="project" value="UniProtKB-SubCell"/>
</dbReference>
<name>A0A9P4XFT0_9HYPO</name>
<dbReference type="SUPFAM" id="SSF54631">
    <property type="entry name" value="CBS-domain pair"/>
    <property type="match status" value="1"/>
</dbReference>
<dbReference type="InterPro" id="IPR006139">
    <property type="entry name" value="D-isomer_2_OHA_DH_cat_dom"/>
</dbReference>
<keyword evidence="7 12" id="KW-0560">Oxidoreductase</keyword>
<feature type="transmembrane region" description="Helical" evidence="14">
    <location>
        <begin position="865"/>
        <end position="885"/>
    </location>
</feature>
<dbReference type="FunFam" id="3.30.1330.90:FF:000003">
    <property type="entry name" value="D-3-phosphoglycerate dehydrogenase"/>
    <property type="match status" value="1"/>
</dbReference>
<dbReference type="Gene3D" id="3.30.70.260">
    <property type="match status" value="1"/>
</dbReference>
<evidence type="ECO:0000256" key="6">
    <source>
        <dbReference type="ARBA" id="ARBA00022989"/>
    </source>
</evidence>
<evidence type="ECO:0000256" key="11">
    <source>
        <dbReference type="PROSITE-ProRule" id="PRU01193"/>
    </source>
</evidence>
<keyword evidence="17" id="KW-1185">Reference proteome</keyword>
<feature type="region of interest" description="Disordered" evidence="13">
    <location>
        <begin position="673"/>
        <end position="703"/>
    </location>
</feature>
<dbReference type="CDD" id="cd04590">
    <property type="entry name" value="CBS_pair_CorC_HlyC_assoc"/>
    <property type="match status" value="1"/>
</dbReference>
<dbReference type="AlphaFoldDB" id="A0A9P4XFT0"/>
<dbReference type="SUPFAM" id="SSF143548">
    <property type="entry name" value="Serine metabolism enzymes domain"/>
    <property type="match status" value="1"/>
</dbReference>
<evidence type="ECO:0000256" key="2">
    <source>
        <dbReference type="ARBA" id="ARBA00005216"/>
    </source>
</evidence>
<dbReference type="InterPro" id="IPR002550">
    <property type="entry name" value="CNNM"/>
</dbReference>
<gene>
    <name evidence="16" type="ORF">CFAM422_005673</name>
</gene>
<keyword evidence="5" id="KW-0677">Repeat</keyword>
<evidence type="ECO:0000256" key="14">
    <source>
        <dbReference type="SAM" id="Phobius"/>
    </source>
</evidence>
<keyword evidence="4 11" id="KW-0812">Transmembrane</keyword>
<dbReference type="Gene3D" id="3.30.1330.90">
    <property type="entry name" value="D-3-phosphoglycerate dehydrogenase, domain 3"/>
    <property type="match status" value="1"/>
</dbReference>
<dbReference type="GO" id="GO:0004617">
    <property type="term" value="F:phosphoglycerate dehydrogenase activity"/>
    <property type="evidence" value="ECO:0007669"/>
    <property type="project" value="UniProtKB-EC"/>
</dbReference>
<evidence type="ECO:0000256" key="8">
    <source>
        <dbReference type="ARBA" id="ARBA00023027"/>
    </source>
</evidence>
<dbReference type="Gene3D" id="3.10.580.10">
    <property type="entry name" value="CBS-domain"/>
    <property type="match status" value="1"/>
</dbReference>
<dbReference type="GO" id="GO:0010960">
    <property type="term" value="P:magnesium ion homeostasis"/>
    <property type="evidence" value="ECO:0007669"/>
    <property type="project" value="InterPro"/>
</dbReference>
<protein>
    <recommendedName>
        <fullName evidence="12">D-3-phosphoglycerate dehydrogenase</fullName>
        <ecNumber evidence="12">1.1.1.95</ecNumber>
    </recommendedName>
</protein>
<evidence type="ECO:0000256" key="12">
    <source>
        <dbReference type="RuleBase" id="RU363003"/>
    </source>
</evidence>
<dbReference type="GO" id="GO:0006564">
    <property type="term" value="P:L-serine biosynthetic process"/>
    <property type="evidence" value="ECO:0007669"/>
    <property type="project" value="UniProtKB-KW"/>
</dbReference>
<dbReference type="PANTHER" id="PTHR12064:SF97">
    <property type="entry name" value="METAL TRANSPORTER CNNM-5"/>
    <property type="match status" value="1"/>
</dbReference>
<evidence type="ECO:0000256" key="1">
    <source>
        <dbReference type="ARBA" id="ARBA00004141"/>
    </source>
</evidence>
<dbReference type="Pfam" id="PF00389">
    <property type="entry name" value="2-Hacid_dh"/>
    <property type="match status" value="1"/>
</dbReference>
<dbReference type="SUPFAM" id="SSF51735">
    <property type="entry name" value="NAD(P)-binding Rossmann-fold domains"/>
    <property type="match status" value="1"/>
</dbReference>
<comment type="subcellular location">
    <subcellularLocation>
        <location evidence="1">Membrane</location>
        <topology evidence="1">Multi-pass membrane protein</topology>
    </subcellularLocation>
</comment>
<dbReference type="NCBIfam" id="TIGR01327">
    <property type="entry name" value="PGDH"/>
    <property type="match status" value="1"/>
</dbReference>
<feature type="transmembrane region" description="Helical" evidence="14">
    <location>
        <begin position="807"/>
        <end position="828"/>
    </location>
</feature>